<accession>A0AAP7ZQJ9</accession>
<proteinExistence type="predicted"/>
<comment type="caution">
    <text evidence="1">The sequence shown here is derived from an EMBL/GenBank/DDBJ whole genome shotgun (WGS) entry which is preliminary data.</text>
</comment>
<evidence type="ECO:0000313" key="2">
    <source>
        <dbReference type="Proteomes" id="UP000216164"/>
    </source>
</evidence>
<name>A0AAP7ZQJ9_RALSL</name>
<dbReference type="EMBL" id="NCTK01000001">
    <property type="protein sequence ID" value="OYQ14669.1"/>
    <property type="molecule type" value="Genomic_DNA"/>
</dbReference>
<gene>
    <name evidence="1" type="ORF">B7R77_16340</name>
</gene>
<reference evidence="1 2" key="1">
    <citation type="submission" date="2017-04" db="EMBL/GenBank/DDBJ databases">
        <title>Genome Announcement: Closed genomes of Ralstonia solanacearum strains K60, UW551, and UW700.</title>
        <authorList>
            <person name="Hayes M."/>
            <person name="Macintyre A.M."/>
            <person name="Allen C."/>
        </authorList>
    </citation>
    <scope>NUCLEOTIDE SEQUENCE [LARGE SCALE GENOMIC DNA]</scope>
    <source>
        <strain evidence="1 2">UW25</strain>
    </source>
</reference>
<dbReference type="Proteomes" id="UP000216164">
    <property type="component" value="Unassembled WGS sequence"/>
</dbReference>
<organism evidence="1 2">
    <name type="scientific">Ralstonia solanacearum K60</name>
    <dbReference type="NCBI Taxonomy" id="1091042"/>
    <lineage>
        <taxon>Bacteria</taxon>
        <taxon>Pseudomonadati</taxon>
        <taxon>Pseudomonadota</taxon>
        <taxon>Betaproteobacteria</taxon>
        <taxon>Burkholderiales</taxon>
        <taxon>Burkholderiaceae</taxon>
        <taxon>Ralstonia</taxon>
        <taxon>Ralstonia solanacearum species complex</taxon>
    </lineage>
</organism>
<evidence type="ECO:0000313" key="1">
    <source>
        <dbReference type="EMBL" id="OYQ14669.1"/>
    </source>
</evidence>
<sequence>MERGVYVDRSEAEKNTLGDLLQRYLAEQMVPLRIRLRHHGSLLSTRRGFVSQPSIAVGVQRTLLYRSRPKLTAPGL</sequence>
<dbReference type="AlphaFoldDB" id="A0AAP7ZQJ9"/>
<protein>
    <submittedName>
        <fullName evidence="1">Uncharacterized protein</fullName>
    </submittedName>
</protein>